<organism evidence="3 4">
    <name type="scientific">Streptomyces cadmiisoli</name>
    <dbReference type="NCBI Taxonomy" id="2184053"/>
    <lineage>
        <taxon>Bacteria</taxon>
        <taxon>Bacillati</taxon>
        <taxon>Actinomycetota</taxon>
        <taxon>Actinomycetes</taxon>
        <taxon>Kitasatosporales</taxon>
        <taxon>Streptomycetaceae</taxon>
        <taxon>Streptomyces</taxon>
        <taxon>Streptomyces aurantiacus group</taxon>
    </lineage>
</organism>
<gene>
    <name evidence="3" type="ORF">DN051_04045</name>
</gene>
<dbReference type="AlphaFoldDB" id="A0A2Z4IUL0"/>
<feature type="compositionally biased region" description="Basic and acidic residues" evidence="1">
    <location>
        <begin position="149"/>
        <end position="162"/>
    </location>
</feature>
<feature type="region of interest" description="Disordered" evidence="1">
    <location>
        <begin position="141"/>
        <end position="170"/>
    </location>
</feature>
<dbReference type="EMBL" id="CP030073">
    <property type="protein sequence ID" value="AWW35923.1"/>
    <property type="molecule type" value="Genomic_DNA"/>
</dbReference>
<proteinExistence type="predicted"/>
<evidence type="ECO:0000256" key="1">
    <source>
        <dbReference type="SAM" id="MobiDB-lite"/>
    </source>
</evidence>
<keyword evidence="2" id="KW-0472">Membrane</keyword>
<sequence>MRTFLEAATAFPTFLFTVPSLVAAVFWLLVAVGAAGPRTFDGDADLGKWGLGGVPVAVAFSLWTGLAWFASLGAAFLLDPVVPSSGWARASARLGVLAAASTASWCVTRALVRRLRPHHPDEPGAARPRLHDRGVLAGARVESPWARGGAERLARSGRRDAHPQPCDRTA</sequence>
<protein>
    <submittedName>
        <fullName evidence="3">Uncharacterized protein</fullName>
    </submittedName>
</protein>
<reference evidence="3 4" key="1">
    <citation type="journal article" date="2019" name="Int. J. Syst. Evol. Microbiol.">
        <title>Streptomyces cadmiisoli sp. nov., a novel actinomycete isolated from cadmium-contaminated soil.</title>
        <authorList>
            <person name="Li K."/>
            <person name="Tang X."/>
            <person name="Zhao J."/>
            <person name="Guo Y."/>
            <person name="Tang Y."/>
            <person name="Gao J."/>
        </authorList>
    </citation>
    <scope>NUCLEOTIDE SEQUENCE [LARGE SCALE GENOMIC DNA]</scope>
    <source>
        <strain evidence="3 4">ZFG47</strain>
    </source>
</reference>
<feature type="transmembrane region" description="Helical" evidence="2">
    <location>
        <begin position="14"/>
        <end position="35"/>
    </location>
</feature>
<dbReference type="KEGG" id="scad:DN051_04045"/>
<accession>A0A2Z4IUL0</accession>
<keyword evidence="2" id="KW-0812">Transmembrane</keyword>
<evidence type="ECO:0000313" key="4">
    <source>
        <dbReference type="Proteomes" id="UP000249616"/>
    </source>
</evidence>
<evidence type="ECO:0000256" key="2">
    <source>
        <dbReference type="SAM" id="Phobius"/>
    </source>
</evidence>
<evidence type="ECO:0000313" key="3">
    <source>
        <dbReference type="EMBL" id="AWW35923.1"/>
    </source>
</evidence>
<feature type="transmembrane region" description="Helical" evidence="2">
    <location>
        <begin position="56"/>
        <end position="78"/>
    </location>
</feature>
<name>A0A2Z4IUL0_9ACTN</name>
<dbReference type="RefSeq" id="WP_112437997.1">
    <property type="nucleotide sequence ID" value="NZ_CP030073.1"/>
</dbReference>
<keyword evidence="4" id="KW-1185">Reference proteome</keyword>
<keyword evidence="2" id="KW-1133">Transmembrane helix</keyword>
<dbReference type="Proteomes" id="UP000249616">
    <property type="component" value="Chromosome"/>
</dbReference>